<evidence type="ECO:0000256" key="1">
    <source>
        <dbReference type="ARBA" id="ARBA00023027"/>
    </source>
</evidence>
<dbReference type="Proteomes" id="UP001301140">
    <property type="component" value="Unassembled WGS sequence"/>
</dbReference>
<sequence>MPVLFCFGLGYTAQVLARRLHAAGWEVRGTTRDPAKAARLEAQGWRAFPFQRGQPLADPASALAGVTHLLVSIAPDEEGDPVLAAHGADLARLKTLAWAGYLGTTGVYGDRGGAWVDEEDAPAPDLGRAARRLEAERAWLASGLKAHVFRLAGIYGPGRNQIASLRNGTARRIVKPGQVFSRIHVEDIATVLEASMARPNPGRIYNVCDDEPAPPQDPVTFAAGLLGVEPPPEQDFATAELSPMARSFYADNRRVRNARIKEELGVQLAFPTYREGLRALLAAKKT</sequence>
<dbReference type="RefSeq" id="WP_327789942.1">
    <property type="nucleotide sequence ID" value="NZ_JARGEQ010000135.1"/>
</dbReference>
<gene>
    <name evidence="2" type="ORF">PZ740_14110</name>
</gene>
<dbReference type="AlphaFoldDB" id="A0AAP3XTB0"/>
<dbReference type="PANTHER" id="PTHR43574">
    <property type="entry name" value="EPIMERASE-RELATED"/>
    <property type="match status" value="1"/>
</dbReference>
<accession>A0AAP3XTB0</accession>
<dbReference type="SUPFAM" id="SSF51735">
    <property type="entry name" value="NAD(P)-binding Rossmann-fold domains"/>
    <property type="match status" value="1"/>
</dbReference>
<organism evidence="2 3">
    <name type="scientific">Marinimicrococcus flavescens</name>
    <dbReference type="NCBI Taxonomy" id="3031815"/>
    <lineage>
        <taxon>Bacteria</taxon>
        <taxon>Pseudomonadati</taxon>
        <taxon>Pseudomonadota</taxon>
        <taxon>Alphaproteobacteria</taxon>
        <taxon>Geminicoccales</taxon>
        <taxon>Geminicoccaceae</taxon>
        <taxon>Marinimicrococcus</taxon>
    </lineage>
</organism>
<keyword evidence="3" id="KW-1185">Reference proteome</keyword>
<dbReference type="Gene3D" id="3.40.50.720">
    <property type="entry name" value="NAD(P)-binding Rossmann-like Domain"/>
    <property type="match status" value="1"/>
</dbReference>
<name>A0AAP3XTB0_9PROT</name>
<comment type="caution">
    <text evidence="2">The sequence shown here is derived from an EMBL/GenBank/DDBJ whole genome shotgun (WGS) entry which is preliminary data.</text>
</comment>
<evidence type="ECO:0000313" key="3">
    <source>
        <dbReference type="Proteomes" id="UP001301140"/>
    </source>
</evidence>
<proteinExistence type="predicted"/>
<dbReference type="CDD" id="cd05266">
    <property type="entry name" value="SDR_a4"/>
    <property type="match status" value="1"/>
</dbReference>
<reference evidence="2 3" key="1">
    <citation type="submission" date="2023-03" db="EMBL/GenBank/DDBJ databases">
        <title>YIM 152171 draft genome.</title>
        <authorList>
            <person name="Yang Z."/>
        </authorList>
    </citation>
    <scope>NUCLEOTIDE SEQUENCE [LARGE SCALE GENOMIC DNA]</scope>
    <source>
        <strain evidence="2 3">YIM 152171</strain>
    </source>
</reference>
<keyword evidence="1" id="KW-0520">NAD</keyword>
<evidence type="ECO:0000313" key="2">
    <source>
        <dbReference type="EMBL" id="MDF1587518.1"/>
    </source>
</evidence>
<protein>
    <submittedName>
        <fullName evidence="2">SDR family oxidoreductase</fullName>
    </submittedName>
</protein>
<dbReference type="EMBL" id="JARGEQ010000135">
    <property type="protein sequence ID" value="MDF1587518.1"/>
    <property type="molecule type" value="Genomic_DNA"/>
</dbReference>
<dbReference type="InterPro" id="IPR036291">
    <property type="entry name" value="NAD(P)-bd_dom_sf"/>
</dbReference>